<evidence type="ECO:0000256" key="3">
    <source>
        <dbReference type="RuleBase" id="RU102079"/>
    </source>
</evidence>
<dbReference type="CDD" id="cd00070">
    <property type="entry name" value="GLECT"/>
    <property type="match status" value="2"/>
</dbReference>
<evidence type="ECO:0000259" key="4">
    <source>
        <dbReference type="PROSITE" id="PS51304"/>
    </source>
</evidence>
<dbReference type="InterPro" id="IPR001079">
    <property type="entry name" value="Galectin_CRD"/>
</dbReference>
<evidence type="ECO:0000256" key="1">
    <source>
        <dbReference type="ARBA" id="ARBA00022734"/>
    </source>
</evidence>
<dbReference type="InterPro" id="IPR013320">
    <property type="entry name" value="ConA-like_dom_sf"/>
</dbReference>
<keyword evidence="1 3" id="KW-0430">Lectin</keyword>
<organism evidence="5 6">
    <name type="scientific">Spodoptera littoralis</name>
    <name type="common">Egyptian cotton leafworm</name>
    <dbReference type="NCBI Taxonomy" id="7109"/>
    <lineage>
        <taxon>Eukaryota</taxon>
        <taxon>Metazoa</taxon>
        <taxon>Ecdysozoa</taxon>
        <taxon>Arthropoda</taxon>
        <taxon>Hexapoda</taxon>
        <taxon>Insecta</taxon>
        <taxon>Pterygota</taxon>
        <taxon>Neoptera</taxon>
        <taxon>Endopterygota</taxon>
        <taxon>Lepidoptera</taxon>
        <taxon>Glossata</taxon>
        <taxon>Ditrysia</taxon>
        <taxon>Noctuoidea</taxon>
        <taxon>Noctuidae</taxon>
        <taxon>Amphipyrinae</taxon>
        <taxon>Spodoptera</taxon>
    </lineage>
</organism>
<dbReference type="FunFam" id="2.60.120.200:FF:000124">
    <property type="entry name" value="Galectin-4"/>
    <property type="match status" value="2"/>
</dbReference>
<dbReference type="InterPro" id="IPR044156">
    <property type="entry name" value="Galectin-like"/>
</dbReference>
<dbReference type="Pfam" id="PF00337">
    <property type="entry name" value="Gal-bind_lectin"/>
    <property type="match status" value="2"/>
</dbReference>
<evidence type="ECO:0000313" key="5">
    <source>
        <dbReference type="EMBL" id="CAH1641935.1"/>
    </source>
</evidence>
<accession>A0A9P0I9L1</accession>
<evidence type="ECO:0000313" key="6">
    <source>
        <dbReference type="Proteomes" id="UP001153321"/>
    </source>
</evidence>
<dbReference type="SMART" id="SM00276">
    <property type="entry name" value="GLECT"/>
    <property type="match status" value="2"/>
</dbReference>
<feature type="domain" description="Galectin" evidence="4">
    <location>
        <begin position="157"/>
        <end position="289"/>
    </location>
</feature>
<dbReference type="SUPFAM" id="SSF49899">
    <property type="entry name" value="Concanavalin A-like lectins/glucanases"/>
    <property type="match status" value="2"/>
</dbReference>
<evidence type="ECO:0000256" key="2">
    <source>
        <dbReference type="ARBA" id="ARBA00022737"/>
    </source>
</evidence>
<gene>
    <name evidence="5" type="ORF">SPLIT_LOCUS7291</name>
</gene>
<proteinExistence type="predicted"/>
<name>A0A9P0I9L1_SPOLI</name>
<feature type="domain" description="Galectin" evidence="4">
    <location>
        <begin position="11"/>
        <end position="143"/>
    </location>
</feature>
<sequence>MGPICNPKIPGAFEIPSGIYPGRIIRVKGATPSCAKSFAINLQCGPKLYPGDDIAFHFNPRFTQKCLVRNHYASDTWGVEEITKSLPIEAGDSFEALIYCYYNFFKVDINGKFVCEFKHRISYRKITHIVLDGDITVEELEFAGGSPPHDSNLIIPCVLPIPKGMHPGRRIRVRGATPVGVKRFSINLQCGPKLYPEEDIAFHFNPLFDSKTLVRNHFAGGKWGDAESEGNLPLSSGDSFEVFFHCYEHSYKVSLNGKHLCNFYHRISVEKITHIMVDGDVMVFQIDFDPCEDPCAPLKLG</sequence>
<dbReference type="Gene3D" id="2.60.120.200">
    <property type="match status" value="2"/>
</dbReference>
<dbReference type="GO" id="GO:0030246">
    <property type="term" value="F:carbohydrate binding"/>
    <property type="evidence" value="ECO:0007669"/>
    <property type="project" value="UniProtKB-UniRule"/>
</dbReference>
<keyword evidence="6" id="KW-1185">Reference proteome</keyword>
<keyword evidence="2" id="KW-0677">Repeat</keyword>
<dbReference type="Proteomes" id="UP001153321">
    <property type="component" value="Chromosome 25"/>
</dbReference>
<dbReference type="PROSITE" id="PS51304">
    <property type="entry name" value="GALECTIN"/>
    <property type="match status" value="2"/>
</dbReference>
<dbReference type="PANTHER" id="PTHR11346:SF176">
    <property type="entry name" value="32 KDA BETA-GALACTOSIDE-BINDING LECTIN LEC-3"/>
    <property type="match status" value="1"/>
</dbReference>
<protein>
    <recommendedName>
        <fullName evidence="3">Galectin</fullName>
    </recommendedName>
</protein>
<dbReference type="GO" id="GO:0016936">
    <property type="term" value="F:galactoside binding"/>
    <property type="evidence" value="ECO:0007669"/>
    <property type="project" value="TreeGrafter"/>
</dbReference>
<dbReference type="PANTHER" id="PTHR11346">
    <property type="entry name" value="GALECTIN"/>
    <property type="match status" value="1"/>
</dbReference>
<reference evidence="5" key="1">
    <citation type="submission" date="2022-02" db="EMBL/GenBank/DDBJ databases">
        <authorList>
            <person name="King R."/>
        </authorList>
    </citation>
    <scope>NUCLEOTIDE SEQUENCE</scope>
</reference>
<dbReference type="SMART" id="SM00908">
    <property type="entry name" value="Gal-bind_lectin"/>
    <property type="match status" value="2"/>
</dbReference>
<dbReference type="EMBL" id="LR824556">
    <property type="protein sequence ID" value="CAH1641935.1"/>
    <property type="molecule type" value="Genomic_DNA"/>
</dbReference>
<dbReference type="AlphaFoldDB" id="A0A9P0I9L1"/>